<dbReference type="AlphaFoldDB" id="A0A415ETF0"/>
<keyword evidence="2" id="KW-0808">Transferase</keyword>
<gene>
    <name evidence="2" type="ORF">DW084_08530</name>
</gene>
<reference evidence="2 3" key="1">
    <citation type="submission" date="2018-08" db="EMBL/GenBank/DDBJ databases">
        <title>A genome reference for cultivated species of the human gut microbiota.</title>
        <authorList>
            <person name="Zou Y."/>
            <person name="Xue W."/>
            <person name="Luo G."/>
        </authorList>
    </citation>
    <scope>NUCLEOTIDE SEQUENCE [LARGE SCALE GENOMIC DNA]</scope>
    <source>
        <strain evidence="2 3">AF48-16</strain>
    </source>
</reference>
<evidence type="ECO:0000313" key="3">
    <source>
        <dbReference type="Proteomes" id="UP000286288"/>
    </source>
</evidence>
<dbReference type="InterPro" id="IPR001296">
    <property type="entry name" value="Glyco_trans_1"/>
</dbReference>
<protein>
    <submittedName>
        <fullName evidence="2">Glycosyltransferase</fullName>
    </submittedName>
</protein>
<dbReference type="Proteomes" id="UP000286288">
    <property type="component" value="Unassembled WGS sequence"/>
</dbReference>
<dbReference type="GO" id="GO:0016757">
    <property type="term" value="F:glycosyltransferase activity"/>
    <property type="evidence" value="ECO:0007669"/>
    <property type="project" value="InterPro"/>
</dbReference>
<dbReference type="EMBL" id="QRMZ01000009">
    <property type="protein sequence ID" value="RHK06583.1"/>
    <property type="molecule type" value="Genomic_DNA"/>
</dbReference>
<evidence type="ECO:0000313" key="2">
    <source>
        <dbReference type="EMBL" id="RHK06583.1"/>
    </source>
</evidence>
<dbReference type="PANTHER" id="PTHR45947:SF3">
    <property type="entry name" value="SULFOQUINOVOSYL TRANSFERASE SQD2"/>
    <property type="match status" value="1"/>
</dbReference>
<dbReference type="InterPro" id="IPR050194">
    <property type="entry name" value="Glycosyltransferase_grp1"/>
</dbReference>
<organism evidence="2 3">
    <name type="scientific">Enterococcus casseliflavus</name>
    <name type="common">Enterococcus flavescens</name>
    <dbReference type="NCBI Taxonomy" id="37734"/>
    <lineage>
        <taxon>Bacteria</taxon>
        <taxon>Bacillati</taxon>
        <taxon>Bacillota</taxon>
        <taxon>Bacilli</taxon>
        <taxon>Lactobacillales</taxon>
        <taxon>Enterococcaceae</taxon>
        <taxon>Enterococcus</taxon>
    </lineage>
</organism>
<feature type="domain" description="Glycosyl transferase family 1" evidence="1">
    <location>
        <begin position="185"/>
        <end position="332"/>
    </location>
</feature>
<dbReference type="CDD" id="cd03801">
    <property type="entry name" value="GT4_PimA-like"/>
    <property type="match status" value="1"/>
</dbReference>
<dbReference type="PANTHER" id="PTHR45947">
    <property type="entry name" value="SULFOQUINOVOSYL TRANSFERASE SQD2"/>
    <property type="match status" value="1"/>
</dbReference>
<accession>A0A415ETF0</accession>
<comment type="caution">
    <text evidence="2">The sequence shown here is derived from an EMBL/GenBank/DDBJ whole genome shotgun (WGS) entry which is preliminary data.</text>
</comment>
<dbReference type="Gene3D" id="3.40.50.2000">
    <property type="entry name" value="Glycogen Phosphorylase B"/>
    <property type="match status" value="2"/>
</dbReference>
<dbReference type="SUPFAM" id="SSF53756">
    <property type="entry name" value="UDP-Glycosyltransferase/glycogen phosphorylase"/>
    <property type="match status" value="1"/>
</dbReference>
<proteinExistence type="predicted"/>
<sequence>MKKIMFISPTGTMDNGAEISIFNLMKYLVEQGYEVVNIAPVSGDVEVNDYSRIFESNGIKCFLVSNQRWWWEDAPGMLFGSEEQRAASFRNTIDLITKKIDEFDIELVITNTANMFQGAMAAAVQDVSHIWLIHEFPSGEFAYYKDKIEFIEEFSDEIFAVRGELSNNLQELFTRKKIKSFAPYTELKQVSLKNGDVQRIVSVGRINPRKNQLELIKAYHQLNRYDIELVFIGAWDDEYKEKCLDYIKKNRLKNITFLGNVDNPWEHVTSKDICVFSSAMETFGLVYVEALLNGVPVIISNNPGHMSAYDFFNHGCVYPLGDIDKLVEMICDRLDNFDDFKSETVNFSVEAKEKYQIYYVYQDLIEAIDSVTASPKAIRHIKSLLTLNEKKSKLAQFEYQTRSFLQRVKYKIRKSFK</sequence>
<name>A0A415ETF0_ENTCA</name>
<evidence type="ECO:0000259" key="1">
    <source>
        <dbReference type="Pfam" id="PF00534"/>
    </source>
</evidence>
<dbReference type="Pfam" id="PF00534">
    <property type="entry name" value="Glycos_transf_1"/>
    <property type="match status" value="1"/>
</dbReference>